<evidence type="ECO:0000313" key="5">
    <source>
        <dbReference type="Proteomes" id="UP000215144"/>
    </source>
</evidence>
<dbReference type="PANTHER" id="PTHR33308">
    <property type="entry name" value="PEPTIDOGLYCAN HYDROLASE FLGJ"/>
    <property type="match status" value="1"/>
</dbReference>
<evidence type="ECO:0000256" key="2">
    <source>
        <dbReference type="ARBA" id="ARBA00022801"/>
    </source>
</evidence>
<protein>
    <submittedName>
        <fullName evidence="4">Peptidoglycan hydrolase</fullName>
    </submittedName>
</protein>
<dbReference type="Gene3D" id="4.10.80.30">
    <property type="entry name" value="DNA polymerase, domain 6"/>
    <property type="match status" value="1"/>
</dbReference>
<name>A0A239WXT0_STRAI</name>
<dbReference type="GO" id="GO:0004040">
    <property type="term" value="F:amidase activity"/>
    <property type="evidence" value="ECO:0007669"/>
    <property type="project" value="InterPro"/>
</dbReference>
<evidence type="ECO:0000313" key="4">
    <source>
        <dbReference type="EMBL" id="SNV38940.1"/>
    </source>
</evidence>
<evidence type="ECO:0000256" key="1">
    <source>
        <dbReference type="ARBA" id="ARBA00010266"/>
    </source>
</evidence>
<dbReference type="KEGG" id="saco:SAME_00891"/>
<dbReference type="AlphaFoldDB" id="A0A239WXT0"/>
<accession>A0A239WXT0</accession>
<dbReference type="PANTHER" id="PTHR33308:SF9">
    <property type="entry name" value="PEPTIDOGLYCAN HYDROLASE FLGJ"/>
    <property type="match status" value="1"/>
</dbReference>
<sequence length="193" mass="21584">MARKKKKVPKNKWSLVLVVTMAFALLTFCKAILPESAPTNQVPTTTEHFIDIIGPKAKVVADQYDLYPSVMIAQSILESDSGQSVLSQAPHFNFFGIKGEYNGQSASFETWEDDGQGNPYTIMANFRSYGSMENSLSDYAMFLQKDLYLGVRRSQTLSYQDATAALTGTYATDTSYGHKLNDLIARYQLTRFD</sequence>
<keyword evidence="2 4" id="KW-0378">Hydrolase</keyword>
<evidence type="ECO:0000259" key="3">
    <source>
        <dbReference type="SMART" id="SM00047"/>
    </source>
</evidence>
<reference evidence="4 5" key="1">
    <citation type="submission" date="2017-06" db="EMBL/GenBank/DDBJ databases">
        <authorList>
            <consortium name="Pathogen Informatics"/>
        </authorList>
    </citation>
    <scope>NUCLEOTIDE SEQUENCE [LARGE SCALE GENOMIC DNA]</scope>
    <source>
        <strain evidence="4 5">NCTC11291</strain>
    </source>
</reference>
<dbReference type="Proteomes" id="UP000215144">
    <property type="component" value="Chromosome 1"/>
</dbReference>
<dbReference type="SMART" id="SM00047">
    <property type="entry name" value="LYZ2"/>
    <property type="match status" value="1"/>
</dbReference>
<gene>
    <name evidence="4" type="ORF">SAMEA4504048_00891</name>
</gene>
<organism evidence="4 5">
    <name type="scientific">Streptococcus acidominimus</name>
    <dbReference type="NCBI Taxonomy" id="1326"/>
    <lineage>
        <taxon>Bacteria</taxon>
        <taxon>Bacillati</taxon>
        <taxon>Bacillota</taxon>
        <taxon>Bacilli</taxon>
        <taxon>Lactobacillales</taxon>
        <taxon>Streptococcaceae</taxon>
        <taxon>Streptococcus</taxon>
    </lineage>
</organism>
<dbReference type="EMBL" id="LT906454">
    <property type="protein sequence ID" value="SNV38940.1"/>
    <property type="molecule type" value="Genomic_DNA"/>
</dbReference>
<dbReference type="Pfam" id="PF01832">
    <property type="entry name" value="Glucosaminidase"/>
    <property type="match status" value="1"/>
</dbReference>
<dbReference type="InterPro" id="IPR051056">
    <property type="entry name" value="Glycosyl_Hydrolase_73"/>
</dbReference>
<dbReference type="Gene3D" id="1.10.530.10">
    <property type="match status" value="1"/>
</dbReference>
<proteinExistence type="inferred from homology"/>
<comment type="similarity">
    <text evidence="1">Belongs to the glycosyl hydrolase 73 family.</text>
</comment>
<feature type="domain" description="Mannosyl-glycoprotein endo-beta-N-acetylglucosamidase-like" evidence="3">
    <location>
        <begin position="39"/>
        <end position="193"/>
    </location>
</feature>
<dbReference type="InterPro" id="IPR002901">
    <property type="entry name" value="MGlyc_endo_b_GlcNAc-like_dom"/>
</dbReference>